<feature type="region of interest" description="Disordered" evidence="3">
    <location>
        <begin position="273"/>
        <end position="302"/>
    </location>
</feature>
<keyword evidence="6" id="KW-1185">Reference proteome</keyword>
<dbReference type="InterPro" id="IPR035979">
    <property type="entry name" value="RBD_domain_sf"/>
</dbReference>
<dbReference type="InterPro" id="IPR012677">
    <property type="entry name" value="Nucleotide-bd_a/b_plait_sf"/>
</dbReference>
<feature type="compositionally biased region" description="Basic and acidic residues" evidence="3">
    <location>
        <begin position="101"/>
        <end position="111"/>
    </location>
</feature>
<feature type="compositionally biased region" description="Low complexity" evidence="3">
    <location>
        <begin position="30"/>
        <end position="41"/>
    </location>
</feature>
<dbReference type="EMBL" id="JAQQWI010000006">
    <property type="protein sequence ID" value="KAK8033216.1"/>
    <property type="molecule type" value="Genomic_DNA"/>
</dbReference>
<dbReference type="InterPro" id="IPR050502">
    <property type="entry name" value="Euk_RNA-bind_prot"/>
</dbReference>
<feature type="region of interest" description="Disordered" evidence="3">
    <location>
        <begin position="355"/>
        <end position="415"/>
    </location>
</feature>
<feature type="compositionally biased region" description="Polar residues" evidence="3">
    <location>
        <begin position="55"/>
        <end position="74"/>
    </location>
</feature>
<evidence type="ECO:0000313" key="5">
    <source>
        <dbReference type="EMBL" id="KAK8033216.1"/>
    </source>
</evidence>
<dbReference type="Pfam" id="PF00076">
    <property type="entry name" value="RRM_1"/>
    <property type="match status" value="1"/>
</dbReference>
<evidence type="ECO:0000259" key="4">
    <source>
        <dbReference type="PROSITE" id="PS50102"/>
    </source>
</evidence>
<reference evidence="5 6" key="1">
    <citation type="submission" date="2023-01" db="EMBL/GenBank/DDBJ databases">
        <title>Analysis of 21 Apiospora genomes using comparative genomics revels a genus with tremendous synthesis potential of carbohydrate active enzymes and secondary metabolites.</title>
        <authorList>
            <person name="Sorensen T."/>
        </authorList>
    </citation>
    <scope>NUCLEOTIDE SEQUENCE [LARGE SCALE GENOMIC DNA]</scope>
    <source>
        <strain evidence="5 6">CBS 20057</strain>
    </source>
</reference>
<dbReference type="InterPro" id="IPR000504">
    <property type="entry name" value="RRM_dom"/>
</dbReference>
<dbReference type="PANTHER" id="PTHR48025:SF1">
    <property type="entry name" value="RRM DOMAIN-CONTAINING PROTEIN"/>
    <property type="match status" value="1"/>
</dbReference>
<dbReference type="SUPFAM" id="SSF54928">
    <property type="entry name" value="RNA-binding domain, RBD"/>
    <property type="match status" value="2"/>
</dbReference>
<dbReference type="GO" id="GO:1990904">
    <property type="term" value="C:ribonucleoprotein complex"/>
    <property type="evidence" value="ECO:0007669"/>
    <property type="project" value="UniProtKB-KW"/>
</dbReference>
<dbReference type="SMART" id="SM00360">
    <property type="entry name" value="RRM"/>
    <property type="match status" value="1"/>
</dbReference>
<name>A0ABR1SH55_9PEZI</name>
<dbReference type="Gene3D" id="3.30.70.330">
    <property type="match status" value="1"/>
</dbReference>
<organism evidence="5 6">
    <name type="scientific">Apiospora marii</name>
    <dbReference type="NCBI Taxonomy" id="335849"/>
    <lineage>
        <taxon>Eukaryota</taxon>
        <taxon>Fungi</taxon>
        <taxon>Dikarya</taxon>
        <taxon>Ascomycota</taxon>
        <taxon>Pezizomycotina</taxon>
        <taxon>Sordariomycetes</taxon>
        <taxon>Xylariomycetidae</taxon>
        <taxon>Amphisphaeriales</taxon>
        <taxon>Apiosporaceae</taxon>
        <taxon>Apiospora</taxon>
    </lineage>
</organism>
<sequence>MAQRYVAGRPGNENDVDTTQAGEGTAAVSTLPDELTTPLLDDGPEAEDQEPSKIDNGSSETGSGTPAESPTKTNVAPGHKPTLSTISGSTVVALHDAEKVDADEQGHEQVHDTVSMSPGGGPTGSELDPVAEEDLHEHTEQRQPQQRGPRKHHCPTQEAIAEGRRIYIGNLKFTLDHNNIVALLEKVRWYKPDCCCIYVPPPSRSKNPKTKPDHRNRGYCFVTYEDSCSAHAAMQKINHLEYEGRKLVSRYCLPKGMTYSEFLEHQRLIQQGGIPSGEGNCTGKPGSPSSGSSEQIPKKPRAPPYFYPHPYYDGQYPAVGFIPHPSQCFYWYSMGMTEYNPLLYPYAPPAIDPRAAPLDTPAESQGTVPGEVDMAKGSEGGNGNGSGDGDGDGVLDNNRDDIYRPPNNSTQADGRTIEVLNLPVITGASRDFKTYIQSMLMNMDLKVTGVSEPIYQYSPERPSSPVIEVSGGTFTATYHGCPRFYCYVQLGSKEDAEKASKVFQGMEIKPGGNGRQCRVNKEWKLHGSD</sequence>
<feature type="region of interest" description="Disordered" evidence="3">
    <location>
        <begin position="1"/>
        <end position="85"/>
    </location>
</feature>
<comment type="caution">
    <text evidence="5">The sequence shown here is derived from an EMBL/GenBank/DDBJ whole genome shotgun (WGS) entry which is preliminary data.</text>
</comment>
<gene>
    <name evidence="5" type="ORF">PG991_002614</name>
</gene>
<keyword evidence="1 2" id="KW-0694">RNA-binding</keyword>
<keyword evidence="5" id="KW-0687">Ribonucleoprotein</keyword>
<dbReference type="PANTHER" id="PTHR48025">
    <property type="entry name" value="OS02G0815200 PROTEIN"/>
    <property type="match status" value="1"/>
</dbReference>
<feature type="region of interest" description="Disordered" evidence="3">
    <location>
        <begin position="101"/>
        <end position="156"/>
    </location>
</feature>
<evidence type="ECO:0000313" key="6">
    <source>
        <dbReference type="Proteomes" id="UP001396898"/>
    </source>
</evidence>
<evidence type="ECO:0000256" key="1">
    <source>
        <dbReference type="ARBA" id="ARBA00022884"/>
    </source>
</evidence>
<dbReference type="PROSITE" id="PS50102">
    <property type="entry name" value="RRM"/>
    <property type="match status" value="1"/>
</dbReference>
<proteinExistence type="predicted"/>
<feature type="domain" description="RRM" evidence="4">
    <location>
        <begin position="164"/>
        <end position="254"/>
    </location>
</feature>
<evidence type="ECO:0000256" key="2">
    <source>
        <dbReference type="PROSITE-ProRule" id="PRU00176"/>
    </source>
</evidence>
<protein>
    <submittedName>
        <fullName evidence="5">Ribonucleoprotein</fullName>
    </submittedName>
</protein>
<feature type="compositionally biased region" description="Gly residues" evidence="3">
    <location>
        <begin position="378"/>
        <end position="388"/>
    </location>
</feature>
<accession>A0ABR1SH55</accession>
<dbReference type="Proteomes" id="UP001396898">
    <property type="component" value="Unassembled WGS sequence"/>
</dbReference>
<evidence type="ECO:0000256" key="3">
    <source>
        <dbReference type="SAM" id="MobiDB-lite"/>
    </source>
</evidence>